<keyword evidence="2" id="KW-1185">Reference proteome</keyword>
<dbReference type="RefSeq" id="XP_033528576.1">
    <property type="nucleotide sequence ID" value="XM_033661882.1"/>
</dbReference>
<dbReference type="EMBL" id="ML977498">
    <property type="protein sequence ID" value="KAF2134189.1"/>
    <property type="molecule type" value="Genomic_DNA"/>
</dbReference>
<sequence length="208" mass="22876">MSQNMWAGLELAYTDSLLQAELLGGVRLSSNTATAACVKEHSVSCRCYAMCSIGRIVLRQDNEPQSGIQKNETLQRDVSFELADLCVAWASTPTIEQDHTIKIRAARGSFMQSSASASSNEIVSQHLAISLPCYVSYRWSISHGEFSRPQSAFSQPFFVRCWTEDRASQQPLQIGFLLLRRSQSLSLALTPESPCQVAIATSLGRPPS</sequence>
<gene>
    <name evidence="1" type="ORF">P153DRAFT_106635</name>
</gene>
<evidence type="ECO:0000313" key="1">
    <source>
        <dbReference type="EMBL" id="KAF2134189.1"/>
    </source>
</evidence>
<reference evidence="1" key="1">
    <citation type="journal article" date="2020" name="Stud. Mycol.">
        <title>101 Dothideomycetes genomes: a test case for predicting lifestyles and emergence of pathogens.</title>
        <authorList>
            <person name="Haridas S."/>
            <person name="Albert R."/>
            <person name="Binder M."/>
            <person name="Bloem J."/>
            <person name="Labutti K."/>
            <person name="Salamov A."/>
            <person name="Andreopoulos B."/>
            <person name="Baker S."/>
            <person name="Barry K."/>
            <person name="Bills G."/>
            <person name="Bluhm B."/>
            <person name="Cannon C."/>
            <person name="Castanera R."/>
            <person name="Culley D."/>
            <person name="Daum C."/>
            <person name="Ezra D."/>
            <person name="Gonzalez J."/>
            <person name="Henrissat B."/>
            <person name="Kuo A."/>
            <person name="Liang C."/>
            <person name="Lipzen A."/>
            <person name="Lutzoni F."/>
            <person name="Magnuson J."/>
            <person name="Mondo S."/>
            <person name="Nolan M."/>
            <person name="Ohm R."/>
            <person name="Pangilinan J."/>
            <person name="Park H.-J."/>
            <person name="Ramirez L."/>
            <person name="Alfaro M."/>
            <person name="Sun H."/>
            <person name="Tritt A."/>
            <person name="Yoshinaga Y."/>
            <person name="Zwiers L.-H."/>
            <person name="Turgeon B."/>
            <person name="Goodwin S."/>
            <person name="Spatafora J."/>
            <person name="Crous P."/>
            <person name="Grigoriev I."/>
        </authorList>
    </citation>
    <scope>NUCLEOTIDE SEQUENCE</scope>
    <source>
        <strain evidence="1">CBS 119687</strain>
    </source>
</reference>
<dbReference type="AlphaFoldDB" id="A0A6A6AQI0"/>
<protein>
    <submittedName>
        <fullName evidence="1">Uncharacterized protein</fullName>
    </submittedName>
</protein>
<dbReference type="Proteomes" id="UP000799771">
    <property type="component" value="Unassembled WGS sequence"/>
</dbReference>
<proteinExistence type="predicted"/>
<organism evidence="1 2">
    <name type="scientific">Dothidotthia symphoricarpi CBS 119687</name>
    <dbReference type="NCBI Taxonomy" id="1392245"/>
    <lineage>
        <taxon>Eukaryota</taxon>
        <taxon>Fungi</taxon>
        <taxon>Dikarya</taxon>
        <taxon>Ascomycota</taxon>
        <taxon>Pezizomycotina</taxon>
        <taxon>Dothideomycetes</taxon>
        <taxon>Pleosporomycetidae</taxon>
        <taxon>Pleosporales</taxon>
        <taxon>Dothidotthiaceae</taxon>
        <taxon>Dothidotthia</taxon>
    </lineage>
</organism>
<dbReference type="GeneID" id="54402314"/>
<name>A0A6A6AQI0_9PLEO</name>
<evidence type="ECO:0000313" key="2">
    <source>
        <dbReference type="Proteomes" id="UP000799771"/>
    </source>
</evidence>
<accession>A0A6A6AQI0</accession>